<dbReference type="GO" id="GO:0007234">
    <property type="term" value="P:osmosensory signaling via phosphorelay pathway"/>
    <property type="evidence" value="ECO:0007669"/>
    <property type="project" value="TreeGrafter"/>
</dbReference>
<dbReference type="EMBL" id="VIKS01000013">
    <property type="protein sequence ID" value="TQV85035.1"/>
    <property type="molecule type" value="Genomic_DNA"/>
</dbReference>
<evidence type="ECO:0000256" key="3">
    <source>
        <dbReference type="ARBA" id="ARBA00022679"/>
    </source>
</evidence>
<keyword evidence="8" id="KW-0812">Transmembrane</keyword>
<keyword evidence="11" id="KW-1185">Reference proteome</keyword>
<feature type="domain" description="Histidine kinase" evidence="9">
    <location>
        <begin position="237"/>
        <end position="437"/>
    </location>
</feature>
<keyword evidence="8" id="KW-0472">Membrane</keyword>
<dbReference type="Proteomes" id="UP000315439">
    <property type="component" value="Unassembled WGS sequence"/>
</dbReference>
<accession>A0A545U6D6</accession>
<evidence type="ECO:0000256" key="4">
    <source>
        <dbReference type="ARBA" id="ARBA00022741"/>
    </source>
</evidence>
<evidence type="ECO:0000256" key="5">
    <source>
        <dbReference type="ARBA" id="ARBA00022777"/>
    </source>
</evidence>
<dbReference type="PRINTS" id="PR00344">
    <property type="entry name" value="BCTRLSENSOR"/>
</dbReference>
<comment type="catalytic activity">
    <reaction evidence="1">
        <text>ATP + protein L-histidine = ADP + protein N-phospho-L-histidine.</text>
        <dbReference type="EC" id="2.7.13.3"/>
    </reaction>
</comment>
<keyword evidence="5" id="KW-0418">Kinase</keyword>
<keyword evidence="3" id="KW-0808">Transferase</keyword>
<dbReference type="PANTHER" id="PTHR42878:SF7">
    <property type="entry name" value="SENSOR HISTIDINE KINASE GLRK"/>
    <property type="match status" value="1"/>
</dbReference>
<dbReference type="Pfam" id="PF02518">
    <property type="entry name" value="HATPase_c"/>
    <property type="match status" value="1"/>
</dbReference>
<dbReference type="InterPro" id="IPR003594">
    <property type="entry name" value="HATPase_dom"/>
</dbReference>
<dbReference type="EC" id="2.7.13.3" evidence="2"/>
<dbReference type="RefSeq" id="WP_142933707.1">
    <property type="nucleotide sequence ID" value="NZ_ML660169.1"/>
</dbReference>
<dbReference type="Gene3D" id="3.30.565.10">
    <property type="entry name" value="Histidine kinase-like ATPase, C-terminal domain"/>
    <property type="match status" value="1"/>
</dbReference>
<dbReference type="GO" id="GO:0000155">
    <property type="term" value="F:phosphorelay sensor kinase activity"/>
    <property type="evidence" value="ECO:0007669"/>
    <property type="project" value="InterPro"/>
</dbReference>
<dbReference type="PROSITE" id="PS50109">
    <property type="entry name" value="HIS_KIN"/>
    <property type="match status" value="1"/>
</dbReference>
<sequence>MKLKLTLEAQLTILTFTLVLSIIFVTASLHYWLDNIALAVLFSAALIIPASFAVLRFYMNPINRILVALNDGFHNFLDNDFSVSIAKIRNDELGDLIETYNKVGTALRNERVYLYQRELLLDTVIQTTPLSLVLTDDSHTIIYSNSAARKLFNQGKAINGYQFDKLLDALPTSFNRAVKSELNGLFTVSEKEINKTYHLTQNRFLLNGRQHQLYLFKSLTKEINRQEVNIWKKVIRLISHELNNSLAPISSLAHSGQLLSQRDQLTKLDGIFSTIEERAKYLQHFIEGYAEFARLPKPRIQRIETFQFLNSLAKIKQFRLICDENAPPLYCDPSQLQQVIINLIKNAHESGSEIEAIELIANSNADTFEIQINDRGKGMSDKNLSNALLPFYSTKSEGTGLGLPLCREIVEAHGGRMMFNNRNNGGLKITLAIPNKKPE</sequence>
<dbReference type="InterPro" id="IPR004358">
    <property type="entry name" value="Sig_transdc_His_kin-like_C"/>
</dbReference>
<organism evidence="10 11">
    <name type="scientific">Aliikangiella coralliicola</name>
    <dbReference type="NCBI Taxonomy" id="2592383"/>
    <lineage>
        <taxon>Bacteria</taxon>
        <taxon>Pseudomonadati</taxon>
        <taxon>Pseudomonadota</taxon>
        <taxon>Gammaproteobacteria</taxon>
        <taxon>Oceanospirillales</taxon>
        <taxon>Pleioneaceae</taxon>
        <taxon>Aliikangiella</taxon>
    </lineage>
</organism>
<dbReference type="Gene3D" id="6.10.340.10">
    <property type="match status" value="1"/>
</dbReference>
<dbReference type="SUPFAM" id="SSF47384">
    <property type="entry name" value="Homodimeric domain of signal transducing histidine kinase"/>
    <property type="match status" value="1"/>
</dbReference>
<evidence type="ECO:0000313" key="11">
    <source>
        <dbReference type="Proteomes" id="UP000315439"/>
    </source>
</evidence>
<feature type="transmembrane region" description="Helical" evidence="8">
    <location>
        <begin position="12"/>
        <end position="33"/>
    </location>
</feature>
<evidence type="ECO:0000256" key="8">
    <source>
        <dbReference type="SAM" id="Phobius"/>
    </source>
</evidence>
<feature type="transmembrane region" description="Helical" evidence="8">
    <location>
        <begin position="39"/>
        <end position="59"/>
    </location>
</feature>
<evidence type="ECO:0000256" key="7">
    <source>
        <dbReference type="ARBA" id="ARBA00023012"/>
    </source>
</evidence>
<dbReference type="PANTHER" id="PTHR42878">
    <property type="entry name" value="TWO-COMPONENT HISTIDINE KINASE"/>
    <property type="match status" value="1"/>
</dbReference>
<reference evidence="10 11" key="1">
    <citation type="submission" date="2019-07" db="EMBL/GenBank/DDBJ databases">
        <title>Draft genome for Aliikangiella sp. M105.</title>
        <authorList>
            <person name="Wang G."/>
        </authorList>
    </citation>
    <scope>NUCLEOTIDE SEQUENCE [LARGE SCALE GENOMIC DNA]</scope>
    <source>
        <strain evidence="10 11">M105</strain>
    </source>
</reference>
<dbReference type="GO" id="GO:0000156">
    <property type="term" value="F:phosphorelay response regulator activity"/>
    <property type="evidence" value="ECO:0007669"/>
    <property type="project" value="TreeGrafter"/>
</dbReference>
<proteinExistence type="predicted"/>
<dbReference type="GO" id="GO:0030295">
    <property type="term" value="F:protein kinase activator activity"/>
    <property type="evidence" value="ECO:0007669"/>
    <property type="project" value="TreeGrafter"/>
</dbReference>
<dbReference type="InterPro" id="IPR050351">
    <property type="entry name" value="BphY/WalK/GraS-like"/>
</dbReference>
<keyword evidence="4" id="KW-0547">Nucleotide-binding</keyword>
<name>A0A545U6D6_9GAMM</name>
<dbReference type="SMART" id="SM00387">
    <property type="entry name" value="HATPase_c"/>
    <property type="match status" value="1"/>
</dbReference>
<keyword evidence="8" id="KW-1133">Transmembrane helix</keyword>
<keyword evidence="6" id="KW-0067">ATP-binding</keyword>
<evidence type="ECO:0000256" key="2">
    <source>
        <dbReference type="ARBA" id="ARBA00012438"/>
    </source>
</evidence>
<dbReference type="GO" id="GO:0005524">
    <property type="term" value="F:ATP binding"/>
    <property type="evidence" value="ECO:0007669"/>
    <property type="project" value="UniProtKB-KW"/>
</dbReference>
<gene>
    <name evidence="10" type="ORF">FLL46_21840</name>
</gene>
<protein>
    <recommendedName>
        <fullName evidence="2">histidine kinase</fullName>
        <ecNumber evidence="2">2.7.13.3</ecNumber>
    </recommendedName>
</protein>
<dbReference type="InterPro" id="IPR036097">
    <property type="entry name" value="HisK_dim/P_sf"/>
</dbReference>
<dbReference type="SUPFAM" id="SSF55874">
    <property type="entry name" value="ATPase domain of HSP90 chaperone/DNA topoisomerase II/histidine kinase"/>
    <property type="match status" value="1"/>
</dbReference>
<evidence type="ECO:0000259" key="9">
    <source>
        <dbReference type="PROSITE" id="PS50109"/>
    </source>
</evidence>
<evidence type="ECO:0000313" key="10">
    <source>
        <dbReference type="EMBL" id="TQV85035.1"/>
    </source>
</evidence>
<evidence type="ECO:0000256" key="6">
    <source>
        <dbReference type="ARBA" id="ARBA00022840"/>
    </source>
</evidence>
<dbReference type="InterPro" id="IPR005467">
    <property type="entry name" value="His_kinase_dom"/>
</dbReference>
<keyword evidence="7" id="KW-0902">Two-component regulatory system</keyword>
<evidence type="ECO:0000256" key="1">
    <source>
        <dbReference type="ARBA" id="ARBA00000085"/>
    </source>
</evidence>
<dbReference type="OrthoDB" id="7991996at2"/>
<dbReference type="InterPro" id="IPR036890">
    <property type="entry name" value="HATPase_C_sf"/>
</dbReference>
<dbReference type="AlphaFoldDB" id="A0A545U6D6"/>
<comment type="caution">
    <text evidence="10">The sequence shown here is derived from an EMBL/GenBank/DDBJ whole genome shotgun (WGS) entry which is preliminary data.</text>
</comment>